<evidence type="ECO:0000259" key="3">
    <source>
        <dbReference type="SMART" id="SM00062"/>
    </source>
</evidence>
<dbReference type="RefSeq" id="WP_103872732.1">
    <property type="nucleotide sequence ID" value="NZ_FNUY01000004.1"/>
</dbReference>
<proteinExistence type="predicted"/>
<evidence type="ECO:0000256" key="1">
    <source>
        <dbReference type="ARBA" id="ARBA00022729"/>
    </source>
</evidence>
<dbReference type="PANTHER" id="PTHR35936:SF35">
    <property type="entry name" value="L-CYSTINE-BINDING PROTEIN TCYJ"/>
    <property type="match status" value="1"/>
</dbReference>
<dbReference type="InterPro" id="IPR001638">
    <property type="entry name" value="Solute-binding_3/MltF_N"/>
</dbReference>
<dbReference type="AlphaFoldDB" id="A0A1H5Z9Q8"/>
<keyword evidence="1 2" id="KW-0732">Signal</keyword>
<dbReference type="SMART" id="SM00062">
    <property type="entry name" value="PBPb"/>
    <property type="match status" value="1"/>
</dbReference>
<dbReference type="Proteomes" id="UP000236743">
    <property type="component" value="Unassembled WGS sequence"/>
</dbReference>
<keyword evidence="5" id="KW-1185">Reference proteome</keyword>
<accession>A0A1H5Z9Q8</accession>
<dbReference type="OrthoDB" id="9796586at2"/>
<sequence>MSRLFAALTRIALILVILTSAGVHPGARAQDASRVVVPNFWDPRIRVDRPEPGPPRVVRFLTDDDYPPLHFTGPDGNLTGFSVELARAACERLAWTCTVQARRFDTLLDSLSEGRGDVLAAAINLTPQIRERFAASNLYFRAPARFATTRGNAKAELDTRTLQGKRVAVVAGTAHQAFLERLMPFIQRRESGSLASAVTALRSGDAEYIFADGVALALLLASTGGNELAFSGGPFLESRYFGEGVAFLTRKDDAGLKRALDYALQSLWDDGSYARLYLRFFPASPF</sequence>
<gene>
    <name evidence="4" type="ORF">SAMN04488115_104301</name>
</gene>
<feature type="domain" description="Solute-binding protein family 3/N-terminal" evidence="3">
    <location>
        <begin position="57"/>
        <end position="284"/>
    </location>
</feature>
<dbReference type="PANTHER" id="PTHR35936">
    <property type="entry name" value="MEMBRANE-BOUND LYTIC MUREIN TRANSGLYCOSYLASE F"/>
    <property type="match status" value="1"/>
</dbReference>
<name>A0A1H5Z9Q8_9HYPH</name>
<evidence type="ECO:0000313" key="4">
    <source>
        <dbReference type="EMBL" id="SEG32357.1"/>
    </source>
</evidence>
<organism evidence="4 5">
    <name type="scientific">Bosea lathyri</name>
    <dbReference type="NCBI Taxonomy" id="1036778"/>
    <lineage>
        <taxon>Bacteria</taxon>
        <taxon>Pseudomonadati</taxon>
        <taxon>Pseudomonadota</taxon>
        <taxon>Alphaproteobacteria</taxon>
        <taxon>Hyphomicrobiales</taxon>
        <taxon>Boseaceae</taxon>
        <taxon>Bosea</taxon>
    </lineage>
</organism>
<feature type="signal peptide" evidence="2">
    <location>
        <begin position="1"/>
        <end position="29"/>
    </location>
</feature>
<dbReference type="SUPFAM" id="SSF53850">
    <property type="entry name" value="Periplasmic binding protein-like II"/>
    <property type="match status" value="1"/>
</dbReference>
<dbReference type="Pfam" id="PF00497">
    <property type="entry name" value="SBP_bac_3"/>
    <property type="match status" value="1"/>
</dbReference>
<feature type="chain" id="PRO_5009291338" evidence="2">
    <location>
        <begin position="30"/>
        <end position="286"/>
    </location>
</feature>
<dbReference type="EMBL" id="FNUY01000004">
    <property type="protein sequence ID" value="SEG32357.1"/>
    <property type="molecule type" value="Genomic_DNA"/>
</dbReference>
<dbReference type="Gene3D" id="3.40.190.10">
    <property type="entry name" value="Periplasmic binding protein-like II"/>
    <property type="match status" value="2"/>
</dbReference>
<evidence type="ECO:0000313" key="5">
    <source>
        <dbReference type="Proteomes" id="UP000236743"/>
    </source>
</evidence>
<protein>
    <submittedName>
        <fullName evidence="4">Amino acid ABC transporter substrate-binding protein, PAAT family</fullName>
    </submittedName>
</protein>
<reference evidence="4 5" key="1">
    <citation type="submission" date="2016-10" db="EMBL/GenBank/DDBJ databases">
        <authorList>
            <person name="de Groot N.N."/>
        </authorList>
    </citation>
    <scope>NUCLEOTIDE SEQUENCE [LARGE SCALE GENOMIC DNA]</scope>
    <source>
        <strain evidence="4 5">DSM 26656</strain>
    </source>
</reference>
<evidence type="ECO:0000256" key="2">
    <source>
        <dbReference type="SAM" id="SignalP"/>
    </source>
</evidence>